<organism evidence="2 3">
    <name type="scientific">Lacipirellula limnantheis</name>
    <dbReference type="NCBI Taxonomy" id="2528024"/>
    <lineage>
        <taxon>Bacteria</taxon>
        <taxon>Pseudomonadati</taxon>
        <taxon>Planctomycetota</taxon>
        <taxon>Planctomycetia</taxon>
        <taxon>Pirellulales</taxon>
        <taxon>Lacipirellulaceae</taxon>
        <taxon>Lacipirellula</taxon>
    </lineage>
</organism>
<dbReference type="EMBL" id="CP036339">
    <property type="protein sequence ID" value="QDT75801.1"/>
    <property type="molecule type" value="Genomic_DNA"/>
</dbReference>
<proteinExistence type="predicted"/>
<feature type="domain" description="Glycosyltransferase 2-like" evidence="1">
    <location>
        <begin position="12"/>
        <end position="136"/>
    </location>
</feature>
<dbReference type="Proteomes" id="UP000317909">
    <property type="component" value="Chromosome"/>
</dbReference>
<dbReference type="Gene3D" id="3.90.550.10">
    <property type="entry name" value="Spore Coat Polysaccharide Biosynthesis Protein SpsA, Chain A"/>
    <property type="match status" value="1"/>
</dbReference>
<dbReference type="KEGG" id="llh:I41_50440"/>
<dbReference type="OrthoDB" id="820708at2"/>
<dbReference type="PANTHER" id="PTHR15046">
    <property type="entry name" value="GLYCO_TRANS_2-LIKE DOMAIN-CONTAINING PROTEIN"/>
    <property type="match status" value="1"/>
</dbReference>
<accession>A0A517U589</accession>
<name>A0A517U589_9BACT</name>
<dbReference type="Pfam" id="PF00535">
    <property type="entry name" value="Glycos_transf_2"/>
    <property type="match status" value="1"/>
</dbReference>
<dbReference type="PANTHER" id="PTHR15046:SF3">
    <property type="entry name" value="BETA-1,4 N-ACETYLGALACTOSAMINYLTRANSFERASE 2-LIKE"/>
    <property type="match status" value="1"/>
</dbReference>
<dbReference type="RefSeq" id="WP_145435580.1">
    <property type="nucleotide sequence ID" value="NZ_CP036339.1"/>
</dbReference>
<evidence type="ECO:0000313" key="3">
    <source>
        <dbReference type="Proteomes" id="UP000317909"/>
    </source>
</evidence>
<keyword evidence="3" id="KW-1185">Reference proteome</keyword>
<sequence length="260" mass="30176">MRSAGVAEQVTAIVKTFERPRSLDRLVRSIRRRYPRLRVIVGDDSMTPYPRTDVDYVRLPVDIGVAAGRNALLELVQTPYFLTLDDDFAFTAQTQIELLLETLQRHEADLVAGDLIDCEQRFKMWVSRRRQVYHGVMRRDGDTLRMVRGHAGARGEAFDCDLTPQFFLARTELFREIGGWFAPLKFDDHEELFLRLKERGCRVLYRPDVSVEHWHESPLVYAAFRARDYAPLVANRHGLRRITDLDGNEREFPLSIEQAA</sequence>
<keyword evidence="2" id="KW-0808">Transferase</keyword>
<dbReference type="GO" id="GO:0016740">
    <property type="term" value="F:transferase activity"/>
    <property type="evidence" value="ECO:0007669"/>
    <property type="project" value="UniProtKB-KW"/>
</dbReference>
<protein>
    <submittedName>
        <fullName evidence="2">Glycosyl transferase family 2</fullName>
    </submittedName>
</protein>
<dbReference type="SUPFAM" id="SSF53448">
    <property type="entry name" value="Nucleotide-diphospho-sugar transferases"/>
    <property type="match status" value="1"/>
</dbReference>
<dbReference type="InterPro" id="IPR001173">
    <property type="entry name" value="Glyco_trans_2-like"/>
</dbReference>
<gene>
    <name evidence="2" type="ORF">I41_50440</name>
</gene>
<evidence type="ECO:0000259" key="1">
    <source>
        <dbReference type="Pfam" id="PF00535"/>
    </source>
</evidence>
<evidence type="ECO:0000313" key="2">
    <source>
        <dbReference type="EMBL" id="QDT75801.1"/>
    </source>
</evidence>
<dbReference type="AlphaFoldDB" id="A0A517U589"/>
<reference evidence="2 3" key="1">
    <citation type="submission" date="2019-02" db="EMBL/GenBank/DDBJ databases">
        <title>Deep-cultivation of Planctomycetes and their phenomic and genomic characterization uncovers novel biology.</title>
        <authorList>
            <person name="Wiegand S."/>
            <person name="Jogler M."/>
            <person name="Boedeker C."/>
            <person name="Pinto D."/>
            <person name="Vollmers J."/>
            <person name="Rivas-Marin E."/>
            <person name="Kohn T."/>
            <person name="Peeters S.H."/>
            <person name="Heuer A."/>
            <person name="Rast P."/>
            <person name="Oberbeckmann S."/>
            <person name="Bunk B."/>
            <person name="Jeske O."/>
            <person name="Meyerdierks A."/>
            <person name="Storesund J.E."/>
            <person name="Kallscheuer N."/>
            <person name="Luecker S."/>
            <person name="Lage O.M."/>
            <person name="Pohl T."/>
            <person name="Merkel B.J."/>
            <person name="Hornburger P."/>
            <person name="Mueller R.-W."/>
            <person name="Bruemmer F."/>
            <person name="Labrenz M."/>
            <person name="Spormann A.M."/>
            <person name="Op den Camp H."/>
            <person name="Overmann J."/>
            <person name="Amann R."/>
            <person name="Jetten M.S.M."/>
            <person name="Mascher T."/>
            <person name="Medema M.H."/>
            <person name="Devos D.P."/>
            <person name="Kaster A.-K."/>
            <person name="Ovreas L."/>
            <person name="Rohde M."/>
            <person name="Galperin M.Y."/>
            <person name="Jogler C."/>
        </authorList>
    </citation>
    <scope>NUCLEOTIDE SEQUENCE [LARGE SCALE GENOMIC DNA]</scope>
    <source>
        <strain evidence="2 3">I41</strain>
    </source>
</reference>
<dbReference type="InterPro" id="IPR029044">
    <property type="entry name" value="Nucleotide-diphossugar_trans"/>
</dbReference>